<keyword evidence="4" id="KW-1185">Reference proteome</keyword>
<dbReference type="Proteomes" id="UP000244722">
    <property type="component" value="Unassembled WGS sequence"/>
</dbReference>
<gene>
    <name evidence="3" type="ORF">B9Z19DRAFT_752771</name>
</gene>
<accession>A0A2T7A7R8</accession>
<feature type="region of interest" description="Disordered" evidence="1">
    <location>
        <begin position="36"/>
        <end position="61"/>
    </location>
</feature>
<feature type="transmembrane region" description="Helical" evidence="2">
    <location>
        <begin position="109"/>
        <end position="132"/>
    </location>
</feature>
<proteinExistence type="predicted"/>
<comment type="caution">
    <text evidence="3">The sequence shown here is derived from an EMBL/GenBank/DDBJ whole genome shotgun (WGS) entry which is preliminary data.</text>
</comment>
<name>A0A2T7A7R8_TUBBO</name>
<evidence type="ECO:0000256" key="1">
    <source>
        <dbReference type="SAM" id="MobiDB-lite"/>
    </source>
</evidence>
<dbReference type="AlphaFoldDB" id="A0A2T7A7R8"/>
<evidence type="ECO:0000313" key="3">
    <source>
        <dbReference type="EMBL" id="PUU83787.1"/>
    </source>
</evidence>
<sequence>MPRTSSLLLPSELFSLHIMSHPQGILKHSRVSQTSLDTDSDSVKEVKEPFTNSPREQPQKPFPSITRFHEDLIELQQRFLLTSLSLVLLVITLWSFSRLQRLSKWEQRSFNTISILATGMASLGLGSLLGYLGSMLRWPLLARTTHEMRDVDSILGMAPPTRSLRLIKRHVRERRISRTTIIVAAYFITNILGRLSVALFGLAFNLKDEKGIEYPILATNWTSASWTRNIDLLSSAPGAPKGYEAIEDFLSAAWNGMRE</sequence>
<keyword evidence="2" id="KW-1133">Transmembrane helix</keyword>
<keyword evidence="2" id="KW-0812">Transmembrane</keyword>
<evidence type="ECO:0000313" key="4">
    <source>
        <dbReference type="Proteomes" id="UP000244722"/>
    </source>
</evidence>
<organism evidence="3 4">
    <name type="scientific">Tuber borchii</name>
    <name type="common">White truffle</name>
    <dbReference type="NCBI Taxonomy" id="42251"/>
    <lineage>
        <taxon>Eukaryota</taxon>
        <taxon>Fungi</taxon>
        <taxon>Dikarya</taxon>
        <taxon>Ascomycota</taxon>
        <taxon>Pezizomycotina</taxon>
        <taxon>Pezizomycetes</taxon>
        <taxon>Pezizales</taxon>
        <taxon>Tuberaceae</taxon>
        <taxon>Tuber</taxon>
    </lineage>
</organism>
<feature type="transmembrane region" description="Helical" evidence="2">
    <location>
        <begin position="79"/>
        <end position="97"/>
    </location>
</feature>
<evidence type="ECO:0000256" key="2">
    <source>
        <dbReference type="SAM" id="Phobius"/>
    </source>
</evidence>
<reference evidence="3 4" key="1">
    <citation type="submission" date="2017-04" db="EMBL/GenBank/DDBJ databases">
        <title>Draft genome sequence of Tuber borchii Vittad., a whitish edible truffle.</title>
        <authorList>
            <consortium name="DOE Joint Genome Institute"/>
            <person name="Murat C."/>
            <person name="Kuo A."/>
            <person name="Barry K.W."/>
            <person name="Clum A."/>
            <person name="Dockter R.B."/>
            <person name="Fauchery L."/>
            <person name="Iotti M."/>
            <person name="Kohler A."/>
            <person name="Labutti K."/>
            <person name="Lindquist E.A."/>
            <person name="Lipzen A."/>
            <person name="Ohm R.A."/>
            <person name="Wang M."/>
            <person name="Grigoriev I.V."/>
            <person name="Zambonelli A."/>
            <person name="Martin F.M."/>
        </authorList>
    </citation>
    <scope>NUCLEOTIDE SEQUENCE [LARGE SCALE GENOMIC DNA]</scope>
    <source>
        <strain evidence="3 4">Tbo3840</strain>
    </source>
</reference>
<protein>
    <submittedName>
        <fullName evidence="3">Uncharacterized protein</fullName>
    </submittedName>
</protein>
<keyword evidence="2" id="KW-0472">Membrane</keyword>
<dbReference type="EMBL" id="NESQ01000007">
    <property type="protein sequence ID" value="PUU83787.1"/>
    <property type="molecule type" value="Genomic_DNA"/>
</dbReference>
<feature type="transmembrane region" description="Helical" evidence="2">
    <location>
        <begin position="181"/>
        <end position="204"/>
    </location>
</feature>
<dbReference type="OrthoDB" id="4768051at2759"/>